<evidence type="ECO:0000313" key="1">
    <source>
        <dbReference type="EMBL" id="RJG08807.1"/>
    </source>
</evidence>
<dbReference type="Proteomes" id="UP000284021">
    <property type="component" value="Unassembled WGS sequence"/>
</dbReference>
<accession>A0A418X8K1</accession>
<evidence type="ECO:0008006" key="3">
    <source>
        <dbReference type="Google" id="ProtNLM"/>
    </source>
</evidence>
<keyword evidence="2" id="KW-1185">Reference proteome</keyword>
<comment type="caution">
    <text evidence="1">The sequence shown here is derived from an EMBL/GenBank/DDBJ whole genome shotgun (WGS) entry which is preliminary data.</text>
</comment>
<organism evidence="1 2">
    <name type="scientific">Pseudomonas cavernicola</name>
    <dbReference type="NCBI Taxonomy" id="2320866"/>
    <lineage>
        <taxon>Bacteria</taxon>
        <taxon>Pseudomonadati</taxon>
        <taxon>Pseudomonadota</taxon>
        <taxon>Gammaproteobacteria</taxon>
        <taxon>Pseudomonadales</taxon>
        <taxon>Pseudomonadaceae</taxon>
        <taxon>Pseudomonas</taxon>
    </lineage>
</organism>
<name>A0A418X8K1_9PSED</name>
<evidence type="ECO:0000313" key="2">
    <source>
        <dbReference type="Proteomes" id="UP000284021"/>
    </source>
</evidence>
<reference evidence="1 2" key="1">
    <citation type="submission" date="2018-09" db="EMBL/GenBank/DDBJ databases">
        <authorList>
            <person name="Zhu H."/>
        </authorList>
    </citation>
    <scope>NUCLEOTIDE SEQUENCE [LARGE SCALE GENOMIC DNA]</scope>
    <source>
        <strain evidence="1 2">K1S02-6</strain>
    </source>
</reference>
<dbReference type="EMBL" id="QYUR01000008">
    <property type="protein sequence ID" value="RJG08807.1"/>
    <property type="molecule type" value="Genomic_DNA"/>
</dbReference>
<gene>
    <name evidence="1" type="ORF">D3879_23370</name>
</gene>
<dbReference type="AlphaFoldDB" id="A0A418X8K1"/>
<protein>
    <recommendedName>
        <fullName evidence="3">Autotransporter domain-containing protein</fullName>
    </recommendedName>
</protein>
<proteinExistence type="predicted"/>
<dbReference type="RefSeq" id="WP_119956607.1">
    <property type="nucleotide sequence ID" value="NZ_QYUR01000008.1"/>
</dbReference>
<sequence length="96" mass="10475">MNRVDGFVLSVPIKNLPARTYAEVGLSNEFERPNDGRMITGDLSLEKTSPWSGSLRTGVQALVAPDVFIDTSLGYLSFGQNGLDVWEGRVLLSIAF</sequence>
<dbReference type="OrthoDB" id="5720638at2"/>